<dbReference type="PROSITE" id="PS50005">
    <property type="entry name" value="TPR"/>
    <property type="match status" value="1"/>
</dbReference>
<dbReference type="RefSeq" id="WP_146250940.1">
    <property type="nucleotide sequence ID" value="NZ_QKTX01000020.1"/>
</dbReference>
<comment type="caution">
    <text evidence="2">The sequence shown here is derived from an EMBL/GenBank/DDBJ whole genome shotgun (WGS) entry which is preliminary data.</text>
</comment>
<evidence type="ECO:0000313" key="2">
    <source>
        <dbReference type="EMBL" id="PZV77588.1"/>
    </source>
</evidence>
<dbReference type="Proteomes" id="UP000248917">
    <property type="component" value="Unassembled WGS sequence"/>
</dbReference>
<evidence type="ECO:0000313" key="3">
    <source>
        <dbReference type="Proteomes" id="UP000248917"/>
    </source>
</evidence>
<dbReference type="AlphaFoldDB" id="A0A326RVN6"/>
<protein>
    <submittedName>
        <fullName evidence="2">Uncharacterized protein</fullName>
    </submittedName>
</protein>
<dbReference type="InterPro" id="IPR011990">
    <property type="entry name" value="TPR-like_helical_dom_sf"/>
</dbReference>
<feature type="repeat" description="TPR" evidence="1">
    <location>
        <begin position="123"/>
        <end position="156"/>
    </location>
</feature>
<dbReference type="OrthoDB" id="9810596at2"/>
<dbReference type="EMBL" id="QKTX01000020">
    <property type="protein sequence ID" value="PZV77588.1"/>
    <property type="molecule type" value="Genomic_DNA"/>
</dbReference>
<organism evidence="2 3">
    <name type="scientific">Algoriphagus aquaeductus</name>
    <dbReference type="NCBI Taxonomy" id="475299"/>
    <lineage>
        <taxon>Bacteria</taxon>
        <taxon>Pseudomonadati</taxon>
        <taxon>Bacteroidota</taxon>
        <taxon>Cytophagia</taxon>
        <taxon>Cytophagales</taxon>
        <taxon>Cyclobacteriaceae</taxon>
        <taxon>Algoriphagus</taxon>
    </lineage>
</organism>
<dbReference type="Gene3D" id="1.25.40.10">
    <property type="entry name" value="Tetratricopeptide repeat domain"/>
    <property type="match status" value="1"/>
</dbReference>
<keyword evidence="1" id="KW-0802">TPR repeat</keyword>
<proteinExistence type="predicted"/>
<name>A0A326RVN6_9BACT</name>
<accession>A0A326RVN6</accession>
<reference evidence="2 3" key="1">
    <citation type="submission" date="2018-06" db="EMBL/GenBank/DDBJ databases">
        <title>Genomic Encyclopedia of Archaeal and Bacterial Type Strains, Phase II (KMG-II): from individual species to whole genera.</title>
        <authorList>
            <person name="Goeker M."/>
        </authorList>
    </citation>
    <scope>NUCLEOTIDE SEQUENCE [LARGE SCALE GENOMIC DNA]</scope>
    <source>
        <strain evidence="2 3">T4</strain>
    </source>
</reference>
<dbReference type="SMART" id="SM00028">
    <property type="entry name" value="TPR"/>
    <property type="match status" value="2"/>
</dbReference>
<keyword evidence="3" id="KW-1185">Reference proteome</keyword>
<evidence type="ECO:0000256" key="1">
    <source>
        <dbReference type="PROSITE-ProRule" id="PRU00339"/>
    </source>
</evidence>
<dbReference type="PROSITE" id="PS51257">
    <property type="entry name" value="PROKAR_LIPOPROTEIN"/>
    <property type="match status" value="1"/>
</dbReference>
<gene>
    <name evidence="2" type="ORF">CLV31_12056</name>
</gene>
<dbReference type="InterPro" id="IPR019734">
    <property type="entry name" value="TPR_rpt"/>
</dbReference>
<dbReference type="SUPFAM" id="SSF48452">
    <property type="entry name" value="TPR-like"/>
    <property type="match status" value="1"/>
</dbReference>
<sequence length="212" mass="24227">MNNKALFSIVLIIFSCCSQENRLNQSEINSINIADSIAIELNNKAISLMSDASHGYDSLSSILYDSALVYLDQAIEIDSLYLLAYTNKSQVLRRKGELEGALEVLKKVETKKQDFAEVITAQGFILEKMGKLELAKLKYKEALEVYEKRLEMNPKNDKVQSDIAFLYIFFEDKSSALDKILQLIIENPTSEQLKIMESVIKDFDKEKFIEEF</sequence>